<evidence type="ECO:0000256" key="1">
    <source>
        <dbReference type="ARBA" id="ARBA00009572"/>
    </source>
</evidence>
<keyword evidence="4" id="KW-0677">Repeat</keyword>
<evidence type="ECO:0000313" key="7">
    <source>
        <dbReference type="Proteomes" id="UP000271098"/>
    </source>
</evidence>
<accession>A0A183DQQ7</accession>
<dbReference type="Pfam" id="PF02214">
    <property type="entry name" value="BTB_2"/>
    <property type="match status" value="1"/>
</dbReference>
<evidence type="ECO:0000256" key="4">
    <source>
        <dbReference type="ARBA" id="ARBA00022737"/>
    </source>
</evidence>
<organism evidence="8">
    <name type="scientific">Gongylonema pulchrum</name>
    <dbReference type="NCBI Taxonomy" id="637853"/>
    <lineage>
        <taxon>Eukaryota</taxon>
        <taxon>Metazoa</taxon>
        <taxon>Ecdysozoa</taxon>
        <taxon>Nematoda</taxon>
        <taxon>Chromadorea</taxon>
        <taxon>Rhabditida</taxon>
        <taxon>Spirurina</taxon>
        <taxon>Spiruromorpha</taxon>
        <taxon>Spiruroidea</taxon>
        <taxon>Gongylonematidae</taxon>
        <taxon>Gongylonema</taxon>
    </lineage>
</organism>
<evidence type="ECO:0000259" key="5">
    <source>
        <dbReference type="PROSITE" id="PS50097"/>
    </source>
</evidence>
<dbReference type="InterPro" id="IPR003131">
    <property type="entry name" value="T1-type_BTB"/>
</dbReference>
<gene>
    <name evidence="6" type="ORF">GPUH_LOCUS11048</name>
</gene>
<dbReference type="Proteomes" id="UP000271098">
    <property type="component" value="Unassembled WGS sequence"/>
</dbReference>
<dbReference type="WBParaSite" id="GPUH_0001106101-mRNA-1">
    <property type="protein sequence ID" value="GPUH_0001106101-mRNA-1"/>
    <property type="gene ID" value="GPUH_0001106101"/>
</dbReference>
<dbReference type="EMBL" id="UYRT01078309">
    <property type="protein sequence ID" value="VDN18263.1"/>
    <property type="molecule type" value="Genomic_DNA"/>
</dbReference>
<comment type="similarity">
    <text evidence="1">Belongs to the KCTD3 family.</text>
</comment>
<proteinExistence type="inferred from homology"/>
<keyword evidence="2" id="KW-0597">Phosphoprotein</keyword>
<feature type="domain" description="BTB" evidence="5">
    <location>
        <begin position="9"/>
        <end position="78"/>
    </location>
</feature>
<evidence type="ECO:0000256" key="2">
    <source>
        <dbReference type="ARBA" id="ARBA00022553"/>
    </source>
</evidence>
<dbReference type="AlphaFoldDB" id="A0A183DQQ7"/>
<dbReference type="CDD" id="cd18363">
    <property type="entry name" value="BTB_POZ_KCTD3-like"/>
    <property type="match status" value="1"/>
</dbReference>
<protein>
    <submittedName>
        <fullName evidence="8">BTB domain-containing protein</fullName>
    </submittedName>
</protein>
<keyword evidence="3" id="KW-0853">WD repeat</keyword>
<dbReference type="InterPro" id="IPR047876">
    <property type="entry name" value="SHKBP1/KCTD3"/>
</dbReference>
<evidence type="ECO:0000313" key="8">
    <source>
        <dbReference type="WBParaSite" id="GPUH_0001106101-mRNA-1"/>
    </source>
</evidence>
<dbReference type="SMART" id="SM00225">
    <property type="entry name" value="BTB"/>
    <property type="match status" value="1"/>
</dbReference>
<dbReference type="InterPro" id="IPR000210">
    <property type="entry name" value="BTB/POZ_dom"/>
</dbReference>
<name>A0A183DQQ7_9BILA</name>
<evidence type="ECO:0000313" key="6">
    <source>
        <dbReference type="EMBL" id="VDN18263.1"/>
    </source>
</evidence>
<dbReference type="PANTHER" id="PTHR15859">
    <property type="entry name" value="SETA BINDING PROTEIN 1"/>
    <property type="match status" value="1"/>
</dbReference>
<keyword evidence="7" id="KW-1185">Reference proteome</keyword>
<reference evidence="8" key="1">
    <citation type="submission" date="2016-06" db="UniProtKB">
        <authorList>
            <consortium name="WormBaseParasite"/>
        </authorList>
    </citation>
    <scope>IDENTIFICATION</scope>
</reference>
<dbReference type="FunFam" id="3.30.710.10:FF:000038">
    <property type="entry name" value="BTB/POZ domain-containing protein KCTD3 isoform X1"/>
    <property type="match status" value="1"/>
</dbReference>
<dbReference type="GO" id="GO:0051260">
    <property type="term" value="P:protein homooligomerization"/>
    <property type="evidence" value="ECO:0007669"/>
    <property type="project" value="InterPro"/>
</dbReference>
<dbReference type="InterPro" id="IPR011333">
    <property type="entry name" value="SKP1/BTB/POZ_sf"/>
</dbReference>
<dbReference type="Gene3D" id="3.30.710.10">
    <property type="entry name" value="Potassium Channel Kv1.1, Chain A"/>
    <property type="match status" value="1"/>
</dbReference>
<reference evidence="6 7" key="2">
    <citation type="submission" date="2018-11" db="EMBL/GenBank/DDBJ databases">
        <authorList>
            <consortium name="Pathogen Informatics"/>
        </authorList>
    </citation>
    <scope>NUCLEOTIDE SEQUENCE [LARGE SCALE GENOMIC DNA]</scope>
</reference>
<dbReference type="PANTHER" id="PTHR15859:SF1">
    <property type="entry name" value="BTB DOMAIN-CONTAINING PROTEIN"/>
    <property type="match status" value="1"/>
</dbReference>
<dbReference type="OrthoDB" id="2414723at2759"/>
<sequence>MSLFSPSEHIVNLNVGGQRFATSRHTLTWIPDTFFTSLLSGRIPTVRDETGAVFIDRDPEIFRKILNYLRTKQIDLSGASMTSLKHEAQYYGLGPLVKRLTLCEELDECACGDVLFHAFLPPPPLPLNEGDANSLPICTRSSQNLLSASSGSRGLVPVPAPSLHSRNLSEPVALPTNEPAASSVAFSTSQQPRPLPSMEAKFQVRLPGFSFFYGCFVSFVGLKF</sequence>
<dbReference type="SUPFAM" id="SSF54695">
    <property type="entry name" value="POZ domain"/>
    <property type="match status" value="1"/>
</dbReference>
<dbReference type="PROSITE" id="PS50097">
    <property type="entry name" value="BTB"/>
    <property type="match status" value="1"/>
</dbReference>
<evidence type="ECO:0000256" key="3">
    <source>
        <dbReference type="ARBA" id="ARBA00022574"/>
    </source>
</evidence>